<evidence type="ECO:0000313" key="2">
    <source>
        <dbReference type="Proteomes" id="UP000481861"/>
    </source>
</evidence>
<proteinExistence type="predicted"/>
<organism evidence="1 2">
    <name type="scientific">Massariosphaeria phaeospora</name>
    <dbReference type="NCBI Taxonomy" id="100035"/>
    <lineage>
        <taxon>Eukaryota</taxon>
        <taxon>Fungi</taxon>
        <taxon>Dikarya</taxon>
        <taxon>Ascomycota</taxon>
        <taxon>Pezizomycotina</taxon>
        <taxon>Dothideomycetes</taxon>
        <taxon>Pleosporomycetidae</taxon>
        <taxon>Pleosporales</taxon>
        <taxon>Pleosporales incertae sedis</taxon>
        <taxon>Massariosphaeria</taxon>
    </lineage>
</organism>
<name>A0A7C8MIN6_9PLEO</name>
<dbReference type="Proteomes" id="UP000481861">
    <property type="component" value="Unassembled WGS sequence"/>
</dbReference>
<dbReference type="OrthoDB" id="5403729at2759"/>
<dbReference type="EMBL" id="JAADJZ010000020">
    <property type="protein sequence ID" value="KAF2868065.1"/>
    <property type="molecule type" value="Genomic_DNA"/>
</dbReference>
<evidence type="ECO:0000313" key="1">
    <source>
        <dbReference type="EMBL" id="KAF2868065.1"/>
    </source>
</evidence>
<keyword evidence="2" id="KW-1185">Reference proteome</keyword>
<sequence>MDAYEEAALLTLTLLESRLDRIEYVLGGRKKKTEDKPRTVPERMHKIERSLQELSAKSELLNDVQELLKKHSDLLKPVEDDEKEDAGLEMAEKAALVVERAPGFAAIASQLRALNDQQIPSTDGFTKLAKLRPRMAELENRQLQLALQISLVRRKNGLMVQRTKNIHHLGPDRCFVEYYQRIRDSERTILRGEFKQKQNEEQGVIES</sequence>
<accession>A0A7C8MIN6</accession>
<dbReference type="AlphaFoldDB" id="A0A7C8MIN6"/>
<dbReference type="InterPro" id="IPR009991">
    <property type="entry name" value="DCTN3"/>
</dbReference>
<dbReference type="GO" id="GO:0061640">
    <property type="term" value="P:cytoskeleton-dependent cytokinesis"/>
    <property type="evidence" value="ECO:0007669"/>
    <property type="project" value="InterPro"/>
</dbReference>
<comment type="caution">
    <text evidence="1">The sequence shown here is derived from an EMBL/GenBank/DDBJ whole genome shotgun (WGS) entry which is preliminary data.</text>
</comment>
<dbReference type="Pfam" id="PF07426">
    <property type="entry name" value="Dynactin_p22"/>
    <property type="match status" value="1"/>
</dbReference>
<protein>
    <submittedName>
        <fullName evidence="1">Uncharacterized protein</fullName>
    </submittedName>
</protein>
<reference evidence="1 2" key="1">
    <citation type="submission" date="2020-01" db="EMBL/GenBank/DDBJ databases">
        <authorList>
            <consortium name="DOE Joint Genome Institute"/>
            <person name="Haridas S."/>
            <person name="Albert R."/>
            <person name="Binder M."/>
            <person name="Bloem J."/>
            <person name="Labutti K."/>
            <person name="Salamov A."/>
            <person name="Andreopoulos B."/>
            <person name="Baker S.E."/>
            <person name="Barry K."/>
            <person name="Bills G."/>
            <person name="Bluhm B.H."/>
            <person name="Cannon C."/>
            <person name="Castanera R."/>
            <person name="Culley D.E."/>
            <person name="Daum C."/>
            <person name="Ezra D."/>
            <person name="Gonzalez J.B."/>
            <person name="Henrissat B."/>
            <person name="Kuo A."/>
            <person name="Liang C."/>
            <person name="Lipzen A."/>
            <person name="Lutzoni F."/>
            <person name="Magnuson J."/>
            <person name="Mondo S."/>
            <person name="Nolan M."/>
            <person name="Ohm R."/>
            <person name="Pangilinan J."/>
            <person name="Park H.-J.H."/>
            <person name="Ramirez L."/>
            <person name="Alfaro M."/>
            <person name="Sun H."/>
            <person name="Tritt A."/>
            <person name="Yoshinaga Y."/>
            <person name="Zwiers L.-H.L."/>
            <person name="Turgeon B.G."/>
            <person name="Goodwin S.B."/>
            <person name="Spatafora J.W."/>
            <person name="Crous P.W."/>
            <person name="Grigoriev I.V."/>
        </authorList>
    </citation>
    <scope>NUCLEOTIDE SEQUENCE [LARGE SCALE GENOMIC DNA]</scope>
    <source>
        <strain evidence="1 2">CBS 611.86</strain>
    </source>
</reference>
<gene>
    <name evidence="1" type="ORF">BDV95DRAFT_630707</name>
</gene>
<dbReference type="GO" id="GO:0005869">
    <property type="term" value="C:dynactin complex"/>
    <property type="evidence" value="ECO:0007669"/>
    <property type="project" value="InterPro"/>
</dbReference>